<name>A0A1H2GBP6_9PSED</name>
<protein>
    <recommendedName>
        <fullName evidence="4">Translation initiation factor 2</fullName>
    </recommendedName>
</protein>
<evidence type="ECO:0000313" key="3">
    <source>
        <dbReference type="Proteomes" id="UP000243232"/>
    </source>
</evidence>
<dbReference type="RefSeq" id="WP_090194949.1">
    <property type="nucleotide sequence ID" value="NZ_LT629785.1"/>
</dbReference>
<feature type="region of interest" description="Disordered" evidence="1">
    <location>
        <begin position="41"/>
        <end position="73"/>
    </location>
</feature>
<dbReference type="Proteomes" id="UP000243232">
    <property type="component" value="Chromosome I"/>
</dbReference>
<dbReference type="PROSITE" id="PS51257">
    <property type="entry name" value="PROKAR_LIPOPROTEIN"/>
    <property type="match status" value="1"/>
</dbReference>
<reference evidence="3" key="1">
    <citation type="submission" date="2016-10" db="EMBL/GenBank/DDBJ databases">
        <authorList>
            <person name="Varghese N."/>
            <person name="Submissions S."/>
        </authorList>
    </citation>
    <scope>NUCLEOTIDE SEQUENCE [LARGE SCALE GENOMIC DNA]</scope>
    <source>
        <strain evidence="3">DSM 17875</strain>
    </source>
</reference>
<evidence type="ECO:0008006" key="4">
    <source>
        <dbReference type="Google" id="ProtNLM"/>
    </source>
</evidence>
<sequence length="145" mass="15789">MNMRILPVVLGFLLSACGDDPPPAQPVVEVPPVLEPAMPMAVPESLPEQPRKVEKKVALPESSSSEPLPSVDLRLPPELVKELRFDGPLDEEQDAPLLPPLFGDKAEKESRFRLDGSLFTNENLLDGGPSVKAIDGAEVQLEYKN</sequence>
<feature type="compositionally biased region" description="Basic and acidic residues" evidence="1">
    <location>
        <begin position="49"/>
        <end position="58"/>
    </location>
</feature>
<evidence type="ECO:0000313" key="2">
    <source>
        <dbReference type="EMBL" id="SDU17037.1"/>
    </source>
</evidence>
<accession>A0A1H2GBP6</accession>
<feature type="compositionally biased region" description="Low complexity" evidence="1">
    <location>
        <begin position="59"/>
        <end position="70"/>
    </location>
</feature>
<dbReference type="EMBL" id="LT629785">
    <property type="protein sequence ID" value="SDU17037.1"/>
    <property type="molecule type" value="Genomic_DNA"/>
</dbReference>
<keyword evidence="3" id="KW-1185">Reference proteome</keyword>
<dbReference type="AlphaFoldDB" id="A0A1H2GBP6"/>
<gene>
    <name evidence="2" type="ORF">SAMN05216296_2186</name>
</gene>
<proteinExistence type="predicted"/>
<evidence type="ECO:0000256" key="1">
    <source>
        <dbReference type="SAM" id="MobiDB-lite"/>
    </source>
</evidence>
<dbReference type="OrthoDB" id="7033497at2"/>
<dbReference type="STRING" id="364197.SAMN05216296_2186"/>
<organism evidence="2 3">
    <name type="scientific">Pseudomonas pohangensis</name>
    <dbReference type="NCBI Taxonomy" id="364197"/>
    <lineage>
        <taxon>Bacteria</taxon>
        <taxon>Pseudomonadati</taxon>
        <taxon>Pseudomonadota</taxon>
        <taxon>Gammaproteobacteria</taxon>
        <taxon>Pseudomonadales</taxon>
        <taxon>Pseudomonadaceae</taxon>
        <taxon>Pseudomonas</taxon>
    </lineage>
</organism>